<protein>
    <submittedName>
        <fullName evidence="1">Uncharacterized protein</fullName>
    </submittedName>
</protein>
<organism evidence="1 2">
    <name type="scientific">Brevibacillus panacihumi W25</name>
    <dbReference type="NCBI Taxonomy" id="1408254"/>
    <lineage>
        <taxon>Bacteria</taxon>
        <taxon>Bacillati</taxon>
        <taxon>Bacillota</taxon>
        <taxon>Bacilli</taxon>
        <taxon>Bacillales</taxon>
        <taxon>Paenibacillaceae</taxon>
        <taxon>Brevibacillus</taxon>
    </lineage>
</organism>
<dbReference type="Proteomes" id="UP000017973">
    <property type="component" value="Unassembled WGS sequence"/>
</dbReference>
<accession>V6M6L7</accession>
<comment type="caution">
    <text evidence="1">The sequence shown here is derived from an EMBL/GenBank/DDBJ whole genome shotgun (WGS) entry which is preliminary data.</text>
</comment>
<evidence type="ECO:0000313" key="2">
    <source>
        <dbReference type="Proteomes" id="UP000017973"/>
    </source>
</evidence>
<sequence length="34" mass="4108">MQPRFAFFRIMEKDFAADLWYGVKTIPRKEASRT</sequence>
<evidence type="ECO:0000313" key="1">
    <source>
        <dbReference type="EMBL" id="EST53942.1"/>
    </source>
</evidence>
<reference evidence="1 2" key="1">
    <citation type="journal article" date="2014" name="Genome Announc.">
        <title>Draft Genome Sequence of Brevibacillus panacihumi Strain W25, a Halotolerant Hydrocarbon-Degrading Bacterium.</title>
        <authorList>
            <person name="Wang X."/>
            <person name="Jin D."/>
            <person name="Zhou L."/>
            <person name="Wu L."/>
            <person name="An W."/>
            <person name="Chen Y."/>
            <person name="Zhao L."/>
        </authorList>
    </citation>
    <scope>NUCLEOTIDE SEQUENCE [LARGE SCALE GENOMIC DNA]</scope>
    <source>
        <strain evidence="1 2">W25</strain>
    </source>
</reference>
<gene>
    <name evidence="1" type="ORF">T458_21865</name>
</gene>
<dbReference type="HOGENOM" id="CLU_3372491_0_0_9"/>
<keyword evidence="2" id="KW-1185">Reference proteome</keyword>
<name>V6M6L7_9BACL</name>
<proteinExistence type="predicted"/>
<dbReference type="AlphaFoldDB" id="V6M6L7"/>
<dbReference type="EMBL" id="AYJU01000017">
    <property type="protein sequence ID" value="EST53942.1"/>
    <property type="molecule type" value="Genomic_DNA"/>
</dbReference>